<gene>
    <name evidence="1" type="ORF">QFC19_002654</name>
</gene>
<sequence>MPRIHTLILNDSQVQDWQSIDNLQSTFGSTLKTFKYSVAKELQNEVLALQDAVKRKLFQGRLDDRVFLIAKLEGLETLNGTPVTKQERTDAERFYLTQAIKEFGPDAKDIPAWGRLKELKEKHGTSDIVAARPSTNMTLKSKMIDISIEAPDLGAELFTISILPTAPLKLLKTKIARHLGVPTNASLILTVLEASNGERREVQVDGRATVASLELTGQDTILVVIV</sequence>
<proteinExistence type="predicted"/>
<dbReference type="EMBL" id="JASBWR010000023">
    <property type="protein sequence ID" value="KAJ9107911.1"/>
    <property type="molecule type" value="Genomic_DNA"/>
</dbReference>
<evidence type="ECO:0000313" key="1">
    <source>
        <dbReference type="EMBL" id="KAJ9107911.1"/>
    </source>
</evidence>
<reference evidence="1" key="1">
    <citation type="submission" date="2023-04" db="EMBL/GenBank/DDBJ databases">
        <title>Draft Genome sequencing of Naganishia species isolated from polar environments using Oxford Nanopore Technology.</title>
        <authorList>
            <person name="Leo P."/>
            <person name="Venkateswaran K."/>
        </authorList>
    </citation>
    <scope>NUCLEOTIDE SEQUENCE</scope>
    <source>
        <strain evidence="1">MNA-CCFEE 5261</strain>
    </source>
</reference>
<accession>A0ACC2WA24</accession>
<dbReference type="Proteomes" id="UP001241377">
    <property type="component" value="Unassembled WGS sequence"/>
</dbReference>
<organism evidence="1 2">
    <name type="scientific">Naganishia cerealis</name>
    <dbReference type="NCBI Taxonomy" id="610337"/>
    <lineage>
        <taxon>Eukaryota</taxon>
        <taxon>Fungi</taxon>
        <taxon>Dikarya</taxon>
        <taxon>Basidiomycota</taxon>
        <taxon>Agaricomycotina</taxon>
        <taxon>Tremellomycetes</taxon>
        <taxon>Filobasidiales</taxon>
        <taxon>Filobasidiaceae</taxon>
        <taxon>Naganishia</taxon>
    </lineage>
</organism>
<name>A0ACC2WA24_9TREE</name>
<evidence type="ECO:0000313" key="2">
    <source>
        <dbReference type="Proteomes" id="UP001241377"/>
    </source>
</evidence>
<protein>
    <submittedName>
        <fullName evidence="1">Uncharacterized protein</fullName>
    </submittedName>
</protein>
<keyword evidence="2" id="KW-1185">Reference proteome</keyword>
<comment type="caution">
    <text evidence="1">The sequence shown here is derived from an EMBL/GenBank/DDBJ whole genome shotgun (WGS) entry which is preliminary data.</text>
</comment>